<evidence type="ECO:0000313" key="2">
    <source>
        <dbReference type="WBParaSite" id="sdigi.contig40.g2660.t1"/>
    </source>
</evidence>
<sequence>MFEVERTLHIDDHKMVKKAAKEGKEKKDDRPWILTGFKAIELKDFKQFASPPYMDSSTVIPDPFYTTTVNVPQPSATDEDITTTNTLLQIPFKCDQRMDDIKTDGKRFIKKQKHGIEYAHTHKTVFYLKSEPK</sequence>
<proteinExistence type="predicted"/>
<organism evidence="1 2">
    <name type="scientific">Setaria digitata</name>
    <dbReference type="NCBI Taxonomy" id="48799"/>
    <lineage>
        <taxon>Eukaryota</taxon>
        <taxon>Metazoa</taxon>
        <taxon>Ecdysozoa</taxon>
        <taxon>Nematoda</taxon>
        <taxon>Chromadorea</taxon>
        <taxon>Rhabditida</taxon>
        <taxon>Spirurina</taxon>
        <taxon>Spiruromorpha</taxon>
        <taxon>Filarioidea</taxon>
        <taxon>Setariidae</taxon>
        <taxon>Setaria</taxon>
    </lineage>
</organism>
<reference evidence="2" key="1">
    <citation type="submission" date="2022-11" db="UniProtKB">
        <authorList>
            <consortium name="WormBaseParasite"/>
        </authorList>
    </citation>
    <scope>IDENTIFICATION</scope>
</reference>
<evidence type="ECO:0000313" key="1">
    <source>
        <dbReference type="Proteomes" id="UP000887581"/>
    </source>
</evidence>
<name>A0A915Q063_9BILA</name>
<accession>A0A915Q063</accession>
<keyword evidence="1" id="KW-1185">Reference proteome</keyword>
<dbReference type="WBParaSite" id="sdigi.contig40.g2660.t1">
    <property type="protein sequence ID" value="sdigi.contig40.g2660.t1"/>
    <property type="gene ID" value="sdigi.contig40.g2660"/>
</dbReference>
<dbReference type="Proteomes" id="UP000887581">
    <property type="component" value="Unplaced"/>
</dbReference>
<protein>
    <submittedName>
        <fullName evidence="2">Uncharacterized protein</fullName>
    </submittedName>
</protein>
<dbReference type="AlphaFoldDB" id="A0A915Q063"/>